<dbReference type="KEGG" id="bspl:114864795"/>
<evidence type="ECO:0000256" key="1">
    <source>
        <dbReference type="ARBA" id="ARBA00004632"/>
    </source>
</evidence>
<feature type="compositionally biased region" description="Polar residues" evidence="7">
    <location>
        <begin position="26"/>
        <end position="40"/>
    </location>
</feature>
<dbReference type="GO" id="GO:0005543">
    <property type="term" value="F:phospholipid binding"/>
    <property type="evidence" value="ECO:0007669"/>
    <property type="project" value="InterPro"/>
</dbReference>
<keyword evidence="5" id="KW-0472">Membrane</keyword>
<dbReference type="InterPro" id="IPR041681">
    <property type="entry name" value="PH_9"/>
</dbReference>
<dbReference type="AlphaFoldDB" id="A0A6P7NUH0"/>
<keyword evidence="6" id="KW-0966">Cell projection</keyword>
<keyword evidence="10" id="KW-1185">Reference proteome</keyword>
<dbReference type="Pfam" id="PF01369">
    <property type="entry name" value="Sec7"/>
    <property type="match status" value="1"/>
</dbReference>
<dbReference type="GeneID" id="114864795"/>
<dbReference type="CDD" id="cd00171">
    <property type="entry name" value="Sec7"/>
    <property type="match status" value="1"/>
</dbReference>
<evidence type="ECO:0000259" key="8">
    <source>
        <dbReference type="PROSITE" id="PS50003"/>
    </source>
</evidence>
<dbReference type="GO" id="GO:0032587">
    <property type="term" value="C:ruffle membrane"/>
    <property type="evidence" value="ECO:0007669"/>
    <property type="project" value="UniProtKB-SubCell"/>
</dbReference>
<feature type="compositionally biased region" description="Acidic residues" evidence="7">
    <location>
        <begin position="241"/>
        <end position="257"/>
    </location>
</feature>
<evidence type="ECO:0000256" key="6">
    <source>
        <dbReference type="ARBA" id="ARBA00023273"/>
    </source>
</evidence>
<evidence type="ECO:0000313" key="10">
    <source>
        <dbReference type="Proteomes" id="UP000515150"/>
    </source>
</evidence>
<keyword evidence="3" id="KW-0597">Phosphoprotein</keyword>
<gene>
    <name evidence="11" type="primary">psd2</name>
</gene>
<feature type="domain" description="SEC7" evidence="9">
    <location>
        <begin position="441"/>
        <end position="607"/>
    </location>
</feature>
<dbReference type="PANTHER" id="PTHR10663">
    <property type="entry name" value="GUANYL-NUCLEOTIDE EXCHANGE FACTOR"/>
    <property type="match status" value="1"/>
</dbReference>
<evidence type="ECO:0000256" key="3">
    <source>
        <dbReference type="ARBA" id="ARBA00022553"/>
    </source>
</evidence>
<dbReference type="InParanoid" id="A0A6P7NUH0"/>
<feature type="compositionally biased region" description="Acidic residues" evidence="7">
    <location>
        <begin position="171"/>
        <end position="184"/>
    </location>
</feature>
<dbReference type="GO" id="GO:0032012">
    <property type="term" value="P:regulation of ARF protein signal transduction"/>
    <property type="evidence" value="ECO:0007669"/>
    <property type="project" value="InterPro"/>
</dbReference>
<evidence type="ECO:0000256" key="2">
    <source>
        <dbReference type="ARBA" id="ARBA00022475"/>
    </source>
</evidence>
<dbReference type="RefSeq" id="XP_029021588.1">
    <property type="nucleotide sequence ID" value="XM_029165755.2"/>
</dbReference>
<dbReference type="PROSITE" id="PS50003">
    <property type="entry name" value="PH_DOMAIN"/>
    <property type="match status" value="1"/>
</dbReference>
<evidence type="ECO:0000256" key="4">
    <source>
        <dbReference type="ARBA" id="ARBA00023054"/>
    </source>
</evidence>
<sequence>MTQEGQALPSPTPPENPVEPNTSTTASDLSAKTNDQTEQDNLGARVQDEIEEGKQQEDIRQREEEGDVEGEGSGRAEVEGAGGEGEREEEKVDSSGDQKTDGGAEGEREGMTEEGCINVEVSSVGEEAKCAMEEMDKKEQDKENDEMQLSTEKEAAHSLQADGLANGLGGNEDEPVEEDEGGDEEQTHGHLDTFSSNFEMTVEQADTEVEEEEEEVQKEKDGRENQDSFSSAFEQIVEQVDAQEEEDDEEDRELDEEQEKRRVDNKDGFSSTFERIVESALLRGGTCYSSLDSLDVLSLTDETDSCVSFEAPLTPLIQQRALLQGPEHLELELATVQEQEVAEAGPDGQGGDVNAEKNTVCGAGAGAVVGGSPLRTTIPGSRSEFVLSQPGRWAIPNGYHTESQGAMESCGTMINSLSDANLADALSDSEECDLGSLDRLERGSTDTLANGCRADSEAAKRLAKRLFHLEGFKRCDVARHLGKNNEFSQLVASEYLSYFDFSGLSLDRALRNFLKAFPLMGETQERERVLVHFSRRFCHCNPQTLTSEDGAHTLTCALMLLNTDLHGHNIGKKMSCQQFISNLDGLNNGKDFPKDLLKVLYNSIKNEKLEWAVEEEELRKSLSELVEEQCEGGSKRVARVMDGSNPFIAIPILLNAVTYKHGVLTRKSHADMDGKRTPRGRRGWKKFYAVLKGMILYLQKDEYKPDTDISEVDLKNAVRIHHALATCATDYSKRANVLKLKTSDWRVYLLQAPSEEEMMSWIFRINLVAALFSAPAFPAAIGSMKKFCRPILPSSSTRLNQEEQLLSHESKLKQMSLELEEHRKNPPSADPKTREWEEYRLKEHYLSYEKTRYETYISLLQAKIRAETDDLEKIEASVMGGLIAEAGLAGRECHLRKTRSSPSISQAHSGVNGKAPGQRS</sequence>
<dbReference type="SMART" id="SM00233">
    <property type="entry name" value="PH"/>
    <property type="match status" value="1"/>
</dbReference>
<dbReference type="FunFam" id="1.10.1000.11:FF:000004">
    <property type="entry name" value="PH and SEC7 domain-containing protein 2"/>
    <property type="match status" value="1"/>
</dbReference>
<dbReference type="InterPro" id="IPR023394">
    <property type="entry name" value="Sec7_C_sf"/>
</dbReference>
<organism evidence="10 11">
    <name type="scientific">Betta splendens</name>
    <name type="common">Siamese fighting fish</name>
    <dbReference type="NCBI Taxonomy" id="158456"/>
    <lineage>
        <taxon>Eukaryota</taxon>
        <taxon>Metazoa</taxon>
        <taxon>Chordata</taxon>
        <taxon>Craniata</taxon>
        <taxon>Vertebrata</taxon>
        <taxon>Euteleostomi</taxon>
        <taxon>Actinopterygii</taxon>
        <taxon>Neopterygii</taxon>
        <taxon>Teleostei</taxon>
        <taxon>Neoteleostei</taxon>
        <taxon>Acanthomorphata</taxon>
        <taxon>Anabantaria</taxon>
        <taxon>Anabantiformes</taxon>
        <taxon>Anabantoidei</taxon>
        <taxon>Osphronemidae</taxon>
        <taxon>Betta</taxon>
    </lineage>
</organism>
<dbReference type="PRINTS" id="PR00683">
    <property type="entry name" value="SPECTRINPH"/>
</dbReference>
<dbReference type="Gene3D" id="1.10.1000.11">
    <property type="entry name" value="Arf Nucleotide-binding Site Opener,domain 2"/>
    <property type="match status" value="1"/>
</dbReference>
<dbReference type="InterPro" id="IPR001605">
    <property type="entry name" value="PH_dom-spectrin-type"/>
</dbReference>
<name>A0A6P7NUH0_BETSP</name>
<dbReference type="InterPro" id="IPR000904">
    <property type="entry name" value="Sec7_dom"/>
</dbReference>
<dbReference type="InterPro" id="IPR001849">
    <property type="entry name" value="PH_domain"/>
</dbReference>
<dbReference type="Proteomes" id="UP000515150">
    <property type="component" value="Chromosome 10"/>
</dbReference>
<dbReference type="FunFam" id="2.30.29.30:FF:000054">
    <property type="entry name" value="PH and SEC7 domain-containing protein 3"/>
    <property type="match status" value="1"/>
</dbReference>
<keyword evidence="4" id="KW-0175">Coiled coil</keyword>
<evidence type="ECO:0000256" key="7">
    <source>
        <dbReference type="SAM" id="MobiDB-lite"/>
    </source>
</evidence>
<dbReference type="InterPro" id="IPR035999">
    <property type="entry name" value="Sec7_dom_sf"/>
</dbReference>
<dbReference type="SUPFAM" id="SSF50729">
    <property type="entry name" value="PH domain-like"/>
    <property type="match status" value="1"/>
</dbReference>
<feature type="domain" description="PH" evidence="8">
    <location>
        <begin position="657"/>
        <end position="770"/>
    </location>
</feature>
<feature type="compositionally biased region" description="Basic and acidic residues" evidence="7">
    <location>
        <begin position="46"/>
        <end position="63"/>
    </location>
</feature>
<accession>A0A6P7NUH0</accession>
<dbReference type="Pfam" id="PF15410">
    <property type="entry name" value="PH_9"/>
    <property type="match status" value="1"/>
</dbReference>
<feature type="compositionally biased region" description="Polar residues" evidence="7">
    <location>
        <begin position="900"/>
        <end position="909"/>
    </location>
</feature>
<feature type="region of interest" description="Disordered" evidence="7">
    <location>
        <begin position="896"/>
        <end position="920"/>
    </location>
</feature>
<feature type="region of interest" description="Disordered" evidence="7">
    <location>
        <begin position="1"/>
        <end position="266"/>
    </location>
</feature>
<dbReference type="PROSITE" id="PS50190">
    <property type="entry name" value="SEC7"/>
    <property type="match status" value="1"/>
</dbReference>
<feature type="compositionally biased region" description="Basic and acidic residues" evidence="7">
    <location>
        <begin position="126"/>
        <end position="141"/>
    </location>
</feature>
<dbReference type="Gene3D" id="2.30.29.30">
    <property type="entry name" value="Pleckstrin-homology domain (PH domain)/Phosphotyrosine-binding domain (PTB)"/>
    <property type="match status" value="1"/>
</dbReference>
<comment type="subcellular location">
    <subcellularLocation>
        <location evidence="1">Cell projection</location>
        <location evidence="1">Ruffle membrane</location>
    </subcellularLocation>
</comment>
<evidence type="ECO:0000313" key="11">
    <source>
        <dbReference type="RefSeq" id="XP_029021588.1"/>
    </source>
</evidence>
<dbReference type="CDD" id="cd13295">
    <property type="entry name" value="PH_EFA6"/>
    <property type="match status" value="1"/>
</dbReference>
<dbReference type="PANTHER" id="PTHR10663:SF329">
    <property type="entry name" value="PH AND SEC7 DOMAIN-CONTAINING PROTEIN 2"/>
    <property type="match status" value="1"/>
</dbReference>
<evidence type="ECO:0000256" key="5">
    <source>
        <dbReference type="ARBA" id="ARBA00023136"/>
    </source>
</evidence>
<dbReference type="SUPFAM" id="SSF48425">
    <property type="entry name" value="Sec7 domain"/>
    <property type="match status" value="1"/>
</dbReference>
<feature type="compositionally biased region" description="Basic and acidic residues" evidence="7">
    <location>
        <begin position="72"/>
        <end position="111"/>
    </location>
</feature>
<feature type="compositionally biased region" description="Basic and acidic residues" evidence="7">
    <location>
        <begin position="217"/>
        <end position="226"/>
    </location>
</feature>
<evidence type="ECO:0000259" key="9">
    <source>
        <dbReference type="PROSITE" id="PS50190"/>
    </source>
</evidence>
<dbReference type="CTD" id="84249"/>
<feature type="compositionally biased region" description="Acidic residues" evidence="7">
    <location>
        <begin position="205"/>
        <end position="216"/>
    </location>
</feature>
<dbReference type="GO" id="GO:0005085">
    <property type="term" value="F:guanyl-nucleotide exchange factor activity"/>
    <property type="evidence" value="ECO:0007669"/>
    <property type="project" value="InterPro"/>
</dbReference>
<keyword evidence="2" id="KW-1003">Cell membrane</keyword>
<dbReference type="OrthoDB" id="2157641at2759"/>
<reference evidence="11" key="1">
    <citation type="submission" date="2025-08" db="UniProtKB">
        <authorList>
            <consortium name="RefSeq"/>
        </authorList>
    </citation>
    <scope>IDENTIFICATION</scope>
</reference>
<dbReference type="InterPro" id="IPR011993">
    <property type="entry name" value="PH-like_dom_sf"/>
</dbReference>
<dbReference type="SMART" id="SM00222">
    <property type="entry name" value="Sec7"/>
    <property type="match status" value="1"/>
</dbReference>
<protein>
    <submittedName>
        <fullName evidence="11">PH and SEC7 domain-containing protein 2 isoform X1</fullName>
    </submittedName>
</protein>
<proteinExistence type="predicted"/>